<proteinExistence type="predicted"/>
<name>A0A9D2K1D1_9FIRM</name>
<dbReference type="SUPFAM" id="SSF52540">
    <property type="entry name" value="P-loop containing nucleoside triphosphate hydrolases"/>
    <property type="match status" value="1"/>
</dbReference>
<feature type="domain" description="DUF4143" evidence="2">
    <location>
        <begin position="211"/>
        <end position="358"/>
    </location>
</feature>
<dbReference type="InterPro" id="IPR027417">
    <property type="entry name" value="P-loop_NTPase"/>
</dbReference>
<dbReference type="Gene3D" id="3.40.50.300">
    <property type="entry name" value="P-loop containing nucleotide triphosphate hydrolases"/>
    <property type="match status" value="1"/>
</dbReference>
<keyword evidence="3" id="KW-0547">Nucleotide-binding</keyword>
<comment type="caution">
    <text evidence="3">The sequence shown here is derived from an EMBL/GenBank/DDBJ whole genome shotgun (WGS) entry which is preliminary data.</text>
</comment>
<dbReference type="EMBL" id="DXBB01000122">
    <property type="protein sequence ID" value="HIZ73524.1"/>
    <property type="molecule type" value="Genomic_DNA"/>
</dbReference>
<dbReference type="InterPro" id="IPR025420">
    <property type="entry name" value="DUF4143"/>
</dbReference>
<evidence type="ECO:0000313" key="4">
    <source>
        <dbReference type="Proteomes" id="UP000824102"/>
    </source>
</evidence>
<evidence type="ECO:0000313" key="3">
    <source>
        <dbReference type="EMBL" id="HIZ73524.1"/>
    </source>
</evidence>
<keyword evidence="3" id="KW-0067">ATP-binding</keyword>
<feature type="domain" description="AAA" evidence="1">
    <location>
        <begin position="20"/>
        <end position="151"/>
    </location>
</feature>
<reference evidence="3" key="1">
    <citation type="journal article" date="2021" name="PeerJ">
        <title>Extensive microbial diversity within the chicken gut microbiome revealed by metagenomics and culture.</title>
        <authorList>
            <person name="Gilroy R."/>
            <person name="Ravi A."/>
            <person name="Getino M."/>
            <person name="Pursley I."/>
            <person name="Horton D.L."/>
            <person name="Alikhan N.F."/>
            <person name="Baker D."/>
            <person name="Gharbi K."/>
            <person name="Hall N."/>
            <person name="Watson M."/>
            <person name="Adriaenssens E.M."/>
            <person name="Foster-Nyarko E."/>
            <person name="Jarju S."/>
            <person name="Secka A."/>
            <person name="Antonio M."/>
            <person name="Oren A."/>
            <person name="Chaudhuri R.R."/>
            <person name="La Ragione R."/>
            <person name="Hildebrand F."/>
            <person name="Pallen M.J."/>
        </authorList>
    </citation>
    <scope>NUCLEOTIDE SEQUENCE</scope>
    <source>
        <strain evidence="3">ChiW7-2402</strain>
    </source>
</reference>
<evidence type="ECO:0000259" key="1">
    <source>
        <dbReference type="Pfam" id="PF13173"/>
    </source>
</evidence>
<dbReference type="PANTHER" id="PTHR33295:SF20">
    <property type="entry name" value="ATPASE"/>
    <property type="match status" value="1"/>
</dbReference>
<accession>A0A9D2K1D1</accession>
<protein>
    <submittedName>
        <fullName evidence="3">ATP-binding protein</fullName>
    </submittedName>
</protein>
<dbReference type="Pfam" id="PF13173">
    <property type="entry name" value="AAA_14"/>
    <property type="match status" value="1"/>
</dbReference>
<dbReference type="Proteomes" id="UP000824102">
    <property type="component" value="Unassembled WGS sequence"/>
</dbReference>
<dbReference type="GO" id="GO:0005524">
    <property type="term" value="F:ATP binding"/>
    <property type="evidence" value="ECO:0007669"/>
    <property type="project" value="UniProtKB-KW"/>
</dbReference>
<dbReference type="PANTHER" id="PTHR33295">
    <property type="entry name" value="ATPASE"/>
    <property type="match status" value="1"/>
</dbReference>
<dbReference type="AlphaFoldDB" id="A0A9D2K1D1"/>
<dbReference type="Pfam" id="PF13635">
    <property type="entry name" value="DUF4143"/>
    <property type="match status" value="1"/>
</dbReference>
<dbReference type="InterPro" id="IPR041682">
    <property type="entry name" value="AAA_14"/>
</dbReference>
<gene>
    <name evidence="3" type="ORF">H9964_08085</name>
</gene>
<sequence length="412" mass="47273">MIKRTKYLQKIIPFIDKPLIKVIIGVRRSGKTVLLSQVREHIQAAGINNERIVDINFESFANRKYQTADALYEHVLQKSKAVSGKRLYLFFDEIQEVSDWQKVINSFSVDIDCDIYITGSNSNLLSGELATYIAGRYVHFTVYPFTFSEYLELKGGAGVTFPMSFPRVFTTEETYFDDYLRFGGLPQRFLLEDEQSIRVYLDDVFNTIVVKDIIARNKISDVDLLRRLTAFLLENVGNPFSANAICNKLKSEGVKTTVATLMNYISAIKNAMVVLTAPRYDLKGKALLSTNEKYYATDLGLRNNVKSSDLVDYNKLYENIIFIEMLSRGYEIHVGKIGDYEVDFICLKGREKIYIQVAYLLADRSVIEREFRPLLKIEDNFPKYVVSSDKHDFSNNGIIHKNIIEFLLSPAF</sequence>
<evidence type="ECO:0000259" key="2">
    <source>
        <dbReference type="Pfam" id="PF13635"/>
    </source>
</evidence>
<reference evidence="3" key="2">
    <citation type="submission" date="2021-04" db="EMBL/GenBank/DDBJ databases">
        <authorList>
            <person name="Gilroy R."/>
        </authorList>
    </citation>
    <scope>NUCLEOTIDE SEQUENCE</scope>
    <source>
        <strain evidence="3">ChiW7-2402</strain>
    </source>
</reference>
<organism evidence="3 4">
    <name type="scientific">Candidatus Gallimonas intestinavium</name>
    <dbReference type="NCBI Taxonomy" id="2838603"/>
    <lineage>
        <taxon>Bacteria</taxon>
        <taxon>Bacillati</taxon>
        <taxon>Bacillota</taxon>
        <taxon>Clostridia</taxon>
        <taxon>Candidatus Gallimonas</taxon>
    </lineage>
</organism>